<name>A0A061S1Z1_9CHLO</name>
<feature type="non-terminal residue" evidence="1">
    <location>
        <position position="76"/>
    </location>
</feature>
<gene>
    <name evidence="1" type="ORF">TSPGSL018_13407</name>
</gene>
<evidence type="ECO:0000313" key="1">
    <source>
        <dbReference type="EMBL" id="JAC79147.1"/>
    </source>
</evidence>
<proteinExistence type="predicted"/>
<reference evidence="1" key="1">
    <citation type="submission" date="2014-05" db="EMBL/GenBank/DDBJ databases">
        <title>The transcriptome of the halophilic microalga Tetraselmis sp. GSL018 isolated from the Great Salt Lake, Utah.</title>
        <authorList>
            <person name="Jinkerson R.E."/>
            <person name="D'Adamo S."/>
            <person name="Posewitz M.C."/>
        </authorList>
    </citation>
    <scope>NUCLEOTIDE SEQUENCE</scope>
    <source>
        <strain evidence="1">GSL018</strain>
    </source>
</reference>
<sequence length="76" mass="8244">PPLLSPKHVLTYHECSRVPPINPETVSERGEGHGSDVNLVAESRSLGSPRAAGRRQALTVLLAGLQVFGSRQRRHP</sequence>
<accession>A0A061S1Z1</accession>
<dbReference type="EMBL" id="GBEZ01006235">
    <property type="protein sequence ID" value="JAC79147.1"/>
    <property type="molecule type" value="Transcribed_RNA"/>
</dbReference>
<dbReference type="AlphaFoldDB" id="A0A061S1Z1"/>
<organism evidence="1">
    <name type="scientific">Tetraselmis sp. GSL018</name>
    <dbReference type="NCBI Taxonomy" id="582737"/>
    <lineage>
        <taxon>Eukaryota</taxon>
        <taxon>Viridiplantae</taxon>
        <taxon>Chlorophyta</taxon>
        <taxon>core chlorophytes</taxon>
        <taxon>Chlorodendrophyceae</taxon>
        <taxon>Chlorodendrales</taxon>
        <taxon>Chlorodendraceae</taxon>
        <taxon>Tetraselmis</taxon>
    </lineage>
</organism>
<feature type="non-terminal residue" evidence="1">
    <location>
        <position position="1"/>
    </location>
</feature>
<protein>
    <submittedName>
        <fullName evidence="1">Uncharacterized protein</fullName>
    </submittedName>
</protein>